<dbReference type="EMBL" id="RJVU01014363">
    <property type="protein sequence ID" value="ROL52895.1"/>
    <property type="molecule type" value="Genomic_DNA"/>
</dbReference>
<reference evidence="2 3" key="1">
    <citation type="submission" date="2018-10" db="EMBL/GenBank/DDBJ databases">
        <title>Genome assembly for a Yunnan-Guizhou Plateau 3E fish, Anabarilius grahami (Regan), and its evolutionary and genetic applications.</title>
        <authorList>
            <person name="Jiang W."/>
        </authorList>
    </citation>
    <scope>NUCLEOTIDE SEQUENCE [LARGE SCALE GENOMIC DNA]</scope>
    <source>
        <strain evidence="2">AG-KIZ</strain>
        <tissue evidence="2">Muscle</tissue>
    </source>
</reference>
<name>A0A3N0Z2Z7_ANAGA</name>
<keyword evidence="3" id="KW-1185">Reference proteome</keyword>
<dbReference type="Proteomes" id="UP000281406">
    <property type="component" value="Unassembled WGS sequence"/>
</dbReference>
<evidence type="ECO:0000313" key="3">
    <source>
        <dbReference type="Proteomes" id="UP000281406"/>
    </source>
</evidence>
<gene>
    <name evidence="2" type="ORF">DPX16_8458</name>
</gene>
<feature type="compositionally biased region" description="Basic and acidic residues" evidence="1">
    <location>
        <begin position="28"/>
        <end position="46"/>
    </location>
</feature>
<feature type="region of interest" description="Disordered" evidence="1">
    <location>
        <begin position="1"/>
        <end position="58"/>
    </location>
</feature>
<evidence type="ECO:0000313" key="2">
    <source>
        <dbReference type="EMBL" id="ROL52895.1"/>
    </source>
</evidence>
<protein>
    <submittedName>
        <fullName evidence="2">Uncharacterized protein</fullName>
    </submittedName>
</protein>
<evidence type="ECO:0000256" key="1">
    <source>
        <dbReference type="SAM" id="MobiDB-lite"/>
    </source>
</evidence>
<organism evidence="2 3">
    <name type="scientific">Anabarilius grahami</name>
    <name type="common">Kanglang fish</name>
    <name type="synonym">Barilius grahami</name>
    <dbReference type="NCBI Taxonomy" id="495550"/>
    <lineage>
        <taxon>Eukaryota</taxon>
        <taxon>Metazoa</taxon>
        <taxon>Chordata</taxon>
        <taxon>Craniata</taxon>
        <taxon>Vertebrata</taxon>
        <taxon>Euteleostomi</taxon>
        <taxon>Actinopterygii</taxon>
        <taxon>Neopterygii</taxon>
        <taxon>Teleostei</taxon>
        <taxon>Ostariophysi</taxon>
        <taxon>Cypriniformes</taxon>
        <taxon>Xenocyprididae</taxon>
        <taxon>Xenocypridinae</taxon>
        <taxon>Xenocypridinae incertae sedis</taxon>
        <taxon>Anabarilius</taxon>
    </lineage>
</organism>
<sequence length="93" mass="10947">MKELEVKNGIPPERWMDEERDFGGPWGYKREGGELTLSRNDKHTETQTEPCSKRAGAHRGPVKFIMQLERKSRHCRDSILTMHGEKQLHNYLR</sequence>
<comment type="caution">
    <text evidence="2">The sequence shown here is derived from an EMBL/GenBank/DDBJ whole genome shotgun (WGS) entry which is preliminary data.</text>
</comment>
<proteinExistence type="predicted"/>
<accession>A0A3N0Z2Z7</accession>
<dbReference type="AlphaFoldDB" id="A0A3N0Z2Z7"/>